<evidence type="ECO:0000259" key="10">
    <source>
        <dbReference type="PROSITE" id="PS51371"/>
    </source>
</evidence>
<evidence type="ECO:0000256" key="1">
    <source>
        <dbReference type="ARBA" id="ARBA00004141"/>
    </source>
</evidence>
<comment type="caution">
    <text evidence="11">The sequence shown here is derived from an EMBL/GenBank/DDBJ whole genome shotgun (WGS) entry which is preliminary data.</text>
</comment>
<dbReference type="Pfam" id="PF00582">
    <property type="entry name" value="Usp"/>
    <property type="match status" value="1"/>
</dbReference>
<dbReference type="PRINTS" id="PR00762">
    <property type="entry name" value="CLCHANNEL"/>
</dbReference>
<feature type="domain" description="CBS" evidence="10">
    <location>
        <begin position="514"/>
        <end position="572"/>
    </location>
</feature>
<feature type="transmembrane region" description="Helical" evidence="9">
    <location>
        <begin position="106"/>
        <end position="126"/>
    </location>
</feature>
<dbReference type="InterPro" id="IPR000644">
    <property type="entry name" value="CBS_dom"/>
</dbReference>
<dbReference type="SMART" id="SM00116">
    <property type="entry name" value="CBS"/>
    <property type="match status" value="2"/>
</dbReference>
<feature type="transmembrane region" description="Helical" evidence="9">
    <location>
        <begin position="195"/>
        <end position="213"/>
    </location>
</feature>
<feature type="transmembrane region" description="Helical" evidence="9">
    <location>
        <begin position="275"/>
        <end position="295"/>
    </location>
</feature>
<feature type="transmembrane region" description="Helical" evidence="9">
    <location>
        <begin position="21"/>
        <end position="41"/>
    </location>
</feature>
<feature type="transmembrane region" description="Helical" evidence="9">
    <location>
        <begin position="233"/>
        <end position="255"/>
    </location>
</feature>
<feature type="transmembrane region" description="Helical" evidence="9">
    <location>
        <begin position="338"/>
        <end position="361"/>
    </location>
</feature>
<evidence type="ECO:0000256" key="4">
    <source>
        <dbReference type="ARBA" id="ARBA00022989"/>
    </source>
</evidence>
<keyword evidence="8" id="KW-0129">CBS domain</keyword>
<feature type="transmembrane region" description="Helical" evidence="9">
    <location>
        <begin position="310"/>
        <end position="331"/>
    </location>
</feature>
<feature type="transmembrane region" description="Helical" evidence="9">
    <location>
        <begin position="61"/>
        <end position="80"/>
    </location>
</feature>
<dbReference type="CDD" id="cd00293">
    <property type="entry name" value="USP-like"/>
    <property type="match status" value="1"/>
</dbReference>
<comment type="subcellular location">
    <subcellularLocation>
        <location evidence="1">Membrane</location>
        <topology evidence="1">Multi-pass membrane protein</topology>
    </subcellularLocation>
</comment>
<accession>A0A941JRQ2</accession>
<dbReference type="CDD" id="cd01031">
    <property type="entry name" value="EriC"/>
    <property type="match status" value="1"/>
</dbReference>
<dbReference type="Gene3D" id="3.10.580.10">
    <property type="entry name" value="CBS-domain"/>
    <property type="match status" value="1"/>
</dbReference>
<dbReference type="PROSITE" id="PS51371">
    <property type="entry name" value="CBS"/>
    <property type="match status" value="2"/>
</dbReference>
<dbReference type="Proteomes" id="UP000767446">
    <property type="component" value="Unassembled WGS sequence"/>
</dbReference>
<dbReference type="GO" id="GO:0005886">
    <property type="term" value="C:plasma membrane"/>
    <property type="evidence" value="ECO:0007669"/>
    <property type="project" value="TreeGrafter"/>
</dbReference>
<keyword evidence="4 9" id="KW-1133">Transmembrane helix</keyword>
<evidence type="ECO:0000256" key="5">
    <source>
        <dbReference type="ARBA" id="ARBA00023065"/>
    </source>
</evidence>
<gene>
    <name evidence="11" type="ORF">DSM107014_04965</name>
</gene>
<feature type="transmembrane region" description="Helical" evidence="9">
    <location>
        <begin position="399"/>
        <end position="416"/>
    </location>
</feature>
<dbReference type="Pfam" id="PF00571">
    <property type="entry name" value="CBS"/>
    <property type="match status" value="2"/>
</dbReference>
<evidence type="ECO:0000256" key="2">
    <source>
        <dbReference type="ARBA" id="ARBA00022448"/>
    </source>
</evidence>
<dbReference type="Pfam" id="PF00654">
    <property type="entry name" value="Voltage_CLC"/>
    <property type="match status" value="1"/>
</dbReference>
<evidence type="ECO:0000313" key="11">
    <source>
        <dbReference type="EMBL" id="MBR8827246.1"/>
    </source>
</evidence>
<evidence type="ECO:0000256" key="8">
    <source>
        <dbReference type="PROSITE-ProRule" id="PRU00703"/>
    </source>
</evidence>
<dbReference type="CDD" id="cd04584">
    <property type="entry name" value="CBS_pair_AcuB_like"/>
    <property type="match status" value="1"/>
</dbReference>
<dbReference type="InterPro" id="IPR001807">
    <property type="entry name" value="ClC"/>
</dbReference>
<dbReference type="PANTHER" id="PTHR45711:SF10">
    <property type="entry name" value="CHLORIDE CHANNEL PROTEIN"/>
    <property type="match status" value="1"/>
</dbReference>
<dbReference type="InterPro" id="IPR006016">
    <property type="entry name" value="UspA"/>
</dbReference>
<dbReference type="Gene3D" id="3.40.50.620">
    <property type="entry name" value="HUPs"/>
    <property type="match status" value="2"/>
</dbReference>
<sequence>MTKLYLWIKSRHFARSSISTRFALIEACLIGLLSALAALFVKEGISWVGALRLQAADRFGPTLILPLFGLTLGMAAGWLIEQVSVAAAGGGIPPVKAALARFPVTLSLRVAIVKAVGTILVLGSGLTLGRRAPTVHIGAALAAQLSSWLPTPPEHRRQMIAAGAAAGLAAGFDAPIAGVMFVVEELMRDVSGLTLETAILASFIGAVVGRRLFGSDELNISVALMDSSVQGSFSLAEIPFYLILGIAAGIFGALFNRGILFSLQVNRRLNLPMSLRIGMAGLISGLIISFLPSVFNNNAGLRDFLMSSEAGWQTTAIAFVAHFFLSILAAGTGAPGGLFVPALILGAALGDLVGTAQVYLLGINAKYTYVLAGMGAFFTAVVRAPFTAIIIVFEMTADFNLVLPLMIGAAVAYFVAESFSSGSLDEHILKASGIELKDDFPTNDFLNKLKAADVMQSQVETLSTHLTLDEVKQAMSQSHHRGFPVVEDGKLVGIVTQSDLTKLDVGNIPLKQIMTPQPVTIKPNAALGDVLYLLNRYKISRLPVIEGNKLVGIITRSDIIRVEVNQLSGKKEKSSQSTPSFVVYQTRSPEIGKGRILLPISNPHTAPALLKIAGAIARSSQFELECLQVIPIPKHSSPAETSVNTQASRKLMRRVERFGRNHKIPVHTQIRVSYDIADTILSVIRERHIDLLLMGWKGRTSNQDAIFGNLVDKLINAATCELILVKLSNNLNYYPYNLARNSNWLVPMAGGPNAAQALKLLPALTAVYQPPYSPIIWLCRVYPPAEYSPDPPDLKQIATSLQNQLNLKVISLAMGSHSVINSLSRLATNQNCDVVILGASREGLLKQVIQGNIPEAIATQVDSTVILVRTAIS</sequence>
<evidence type="ECO:0000313" key="12">
    <source>
        <dbReference type="Proteomes" id="UP000767446"/>
    </source>
</evidence>
<evidence type="ECO:0000256" key="6">
    <source>
        <dbReference type="ARBA" id="ARBA00023136"/>
    </source>
</evidence>
<dbReference type="InterPro" id="IPR014743">
    <property type="entry name" value="Cl-channel_core"/>
</dbReference>
<dbReference type="InterPro" id="IPR046342">
    <property type="entry name" value="CBS_dom_sf"/>
</dbReference>
<feature type="transmembrane region" description="Helical" evidence="9">
    <location>
        <begin position="159"/>
        <end position="183"/>
    </location>
</feature>
<keyword evidence="6 9" id="KW-0472">Membrane</keyword>
<dbReference type="AlphaFoldDB" id="A0A941JRQ2"/>
<name>A0A941JRQ2_9CHRO</name>
<keyword evidence="7" id="KW-0868">Chloride</keyword>
<dbReference type="Gene3D" id="1.10.3080.10">
    <property type="entry name" value="Clc chloride channel"/>
    <property type="match status" value="1"/>
</dbReference>
<feature type="domain" description="CBS" evidence="10">
    <location>
        <begin position="455"/>
        <end position="510"/>
    </location>
</feature>
<evidence type="ECO:0000256" key="9">
    <source>
        <dbReference type="SAM" id="Phobius"/>
    </source>
</evidence>
<protein>
    <submittedName>
        <fullName evidence="11">Chloride channel protein</fullName>
    </submittedName>
</protein>
<keyword evidence="5" id="KW-0406">Ion transport</keyword>
<keyword evidence="3 9" id="KW-0812">Transmembrane</keyword>
<reference evidence="11" key="1">
    <citation type="submission" date="2021-02" db="EMBL/GenBank/DDBJ databases">
        <title>Metagenome analyses of Stigonema ocellatum DSM 106950, Chlorogloea purpurea SAG 13.99 and Gomphosphaeria aponina DSM 107014.</title>
        <authorList>
            <person name="Marter P."/>
            <person name="Huang S."/>
        </authorList>
    </citation>
    <scope>NUCLEOTIDE SEQUENCE</scope>
    <source>
        <strain evidence="11">JP213</strain>
    </source>
</reference>
<dbReference type="SUPFAM" id="SSF54631">
    <property type="entry name" value="CBS-domain pair"/>
    <property type="match status" value="1"/>
</dbReference>
<proteinExistence type="predicted"/>
<dbReference type="SUPFAM" id="SSF52402">
    <property type="entry name" value="Adenine nucleotide alpha hydrolases-like"/>
    <property type="match status" value="2"/>
</dbReference>
<dbReference type="GO" id="GO:0005247">
    <property type="term" value="F:voltage-gated chloride channel activity"/>
    <property type="evidence" value="ECO:0007669"/>
    <property type="project" value="TreeGrafter"/>
</dbReference>
<keyword evidence="2" id="KW-0813">Transport</keyword>
<dbReference type="SUPFAM" id="SSF81340">
    <property type="entry name" value="Clc chloride channel"/>
    <property type="match status" value="1"/>
</dbReference>
<evidence type="ECO:0000256" key="3">
    <source>
        <dbReference type="ARBA" id="ARBA00022692"/>
    </source>
</evidence>
<evidence type="ECO:0000256" key="7">
    <source>
        <dbReference type="ARBA" id="ARBA00023214"/>
    </source>
</evidence>
<dbReference type="PANTHER" id="PTHR45711">
    <property type="entry name" value="CHLORIDE CHANNEL PROTEIN"/>
    <property type="match status" value="1"/>
</dbReference>
<dbReference type="InterPro" id="IPR014729">
    <property type="entry name" value="Rossmann-like_a/b/a_fold"/>
</dbReference>
<dbReference type="EMBL" id="JADQBC010000024">
    <property type="protein sequence ID" value="MBR8827246.1"/>
    <property type="molecule type" value="Genomic_DNA"/>
</dbReference>
<organism evidence="11 12">
    <name type="scientific">Gomphosphaeria aponina SAG 52.96 = DSM 107014</name>
    <dbReference type="NCBI Taxonomy" id="1521640"/>
    <lineage>
        <taxon>Bacteria</taxon>
        <taxon>Bacillati</taxon>
        <taxon>Cyanobacteriota</taxon>
        <taxon>Cyanophyceae</taxon>
        <taxon>Oscillatoriophycideae</taxon>
        <taxon>Chroococcales</taxon>
        <taxon>Gomphosphaeriaceae</taxon>
        <taxon>Gomphosphaeria</taxon>
    </lineage>
</organism>
<feature type="transmembrane region" description="Helical" evidence="9">
    <location>
        <begin position="367"/>
        <end position="392"/>
    </location>
</feature>